<dbReference type="FunCoup" id="A0A2V0P2U7">
    <property type="interactions" value="427"/>
</dbReference>
<sequence>MIASPLSQAVADAGHGAKAPRAAAAGWRIAVSYQGVPIKDGAQLKPAAAAAQPSVVVDGPGLFTLAMVDPDAPSPDAPKARSWLHWLVSNCKPGLEVGAKGNGTVLTAYNGPTPPRGTHRYVFLVYPQSKELKASPVEARAKFNPAAWAAEQIGADAPAAAAFFLAAADQR</sequence>
<dbReference type="InParanoid" id="A0A2V0P2U7"/>
<protein>
    <recommendedName>
        <fullName evidence="3">Phosphatidylethanolamine-binding protein</fullName>
    </recommendedName>
</protein>
<evidence type="ECO:0000313" key="1">
    <source>
        <dbReference type="EMBL" id="GBF93909.1"/>
    </source>
</evidence>
<evidence type="ECO:0008006" key="3">
    <source>
        <dbReference type="Google" id="ProtNLM"/>
    </source>
</evidence>
<proteinExistence type="predicted"/>
<dbReference type="PANTHER" id="PTHR11362:SF82">
    <property type="entry name" value="PHOSPHATIDYLETHANOLAMINE-BINDING PROTEIN 4"/>
    <property type="match status" value="1"/>
</dbReference>
<dbReference type="SUPFAM" id="SSF49777">
    <property type="entry name" value="PEBP-like"/>
    <property type="match status" value="1"/>
</dbReference>
<organism evidence="1 2">
    <name type="scientific">Raphidocelis subcapitata</name>
    <dbReference type="NCBI Taxonomy" id="307507"/>
    <lineage>
        <taxon>Eukaryota</taxon>
        <taxon>Viridiplantae</taxon>
        <taxon>Chlorophyta</taxon>
        <taxon>core chlorophytes</taxon>
        <taxon>Chlorophyceae</taxon>
        <taxon>CS clade</taxon>
        <taxon>Sphaeropleales</taxon>
        <taxon>Selenastraceae</taxon>
        <taxon>Raphidocelis</taxon>
    </lineage>
</organism>
<comment type="caution">
    <text evidence="1">The sequence shown here is derived from an EMBL/GenBank/DDBJ whole genome shotgun (WGS) entry which is preliminary data.</text>
</comment>
<gene>
    <name evidence="1" type="ORF">Rsub_06158</name>
</gene>
<dbReference type="Gene3D" id="3.90.280.10">
    <property type="entry name" value="PEBP-like"/>
    <property type="match status" value="1"/>
</dbReference>
<dbReference type="Pfam" id="PF01161">
    <property type="entry name" value="PBP"/>
    <property type="match status" value="1"/>
</dbReference>
<evidence type="ECO:0000313" key="2">
    <source>
        <dbReference type="Proteomes" id="UP000247498"/>
    </source>
</evidence>
<keyword evidence="2" id="KW-1185">Reference proteome</keyword>
<dbReference type="OrthoDB" id="539216at2759"/>
<dbReference type="EMBL" id="BDRX01000046">
    <property type="protein sequence ID" value="GBF93909.1"/>
    <property type="molecule type" value="Genomic_DNA"/>
</dbReference>
<dbReference type="AlphaFoldDB" id="A0A2V0P2U7"/>
<dbReference type="CDD" id="cd00866">
    <property type="entry name" value="PEBP_euk"/>
    <property type="match status" value="1"/>
</dbReference>
<dbReference type="PANTHER" id="PTHR11362">
    <property type="entry name" value="PHOSPHATIDYLETHANOLAMINE-BINDING PROTEIN"/>
    <property type="match status" value="1"/>
</dbReference>
<reference evidence="1 2" key="1">
    <citation type="journal article" date="2018" name="Sci. Rep.">
        <title>Raphidocelis subcapitata (=Pseudokirchneriella subcapitata) provides an insight into genome evolution and environmental adaptations in the Sphaeropleales.</title>
        <authorList>
            <person name="Suzuki S."/>
            <person name="Yamaguchi H."/>
            <person name="Nakajima N."/>
            <person name="Kawachi M."/>
        </authorList>
    </citation>
    <scope>NUCLEOTIDE SEQUENCE [LARGE SCALE GENOMIC DNA]</scope>
    <source>
        <strain evidence="1 2">NIES-35</strain>
    </source>
</reference>
<name>A0A2V0P2U7_9CHLO</name>
<accession>A0A2V0P2U7</accession>
<dbReference type="InterPro" id="IPR008914">
    <property type="entry name" value="PEBP"/>
</dbReference>
<dbReference type="InterPro" id="IPR035810">
    <property type="entry name" value="PEBP_euk"/>
</dbReference>
<dbReference type="InterPro" id="IPR036610">
    <property type="entry name" value="PEBP-like_sf"/>
</dbReference>
<dbReference type="Proteomes" id="UP000247498">
    <property type="component" value="Unassembled WGS sequence"/>
</dbReference>
<dbReference type="STRING" id="307507.A0A2V0P2U7"/>